<gene>
    <name evidence="17" type="ORF">BEN30_10920</name>
</gene>
<keyword evidence="10 12" id="KW-0408">Iron</keyword>
<evidence type="ECO:0000256" key="2">
    <source>
        <dbReference type="ARBA" id="ARBA00007395"/>
    </source>
</evidence>
<dbReference type="Proteomes" id="UP000095347">
    <property type="component" value="Unassembled WGS sequence"/>
</dbReference>
<feature type="transmembrane region" description="Helical" evidence="15">
    <location>
        <begin position="12"/>
        <end position="34"/>
    </location>
</feature>
<feature type="binding site" description="covalent" evidence="13">
    <location>
        <position position="49"/>
    </location>
    <ligand>
        <name>heme</name>
        <dbReference type="ChEBI" id="CHEBI:30413"/>
        <label>1</label>
    </ligand>
</feature>
<evidence type="ECO:0000256" key="11">
    <source>
        <dbReference type="ARBA" id="ARBA00023136"/>
    </source>
</evidence>
<comment type="subcellular location">
    <subcellularLocation>
        <location evidence="1">Cell membrane</location>
        <topology evidence="1">Single-pass membrane protein</topology>
    </subcellularLocation>
</comment>
<evidence type="ECO:0000256" key="5">
    <source>
        <dbReference type="ARBA" id="ARBA00022617"/>
    </source>
</evidence>
<protein>
    <recommendedName>
        <fullName evidence="12">Cytochrome c-type protein</fullName>
    </recommendedName>
</protein>
<feature type="binding site" description="covalent" evidence="13">
    <location>
        <position position="78"/>
    </location>
    <ligand>
        <name>heme</name>
        <dbReference type="ChEBI" id="CHEBI:30413"/>
        <label>2</label>
    </ligand>
</feature>
<evidence type="ECO:0000256" key="13">
    <source>
        <dbReference type="PIRSR" id="PIRSR000013-1"/>
    </source>
</evidence>
<feature type="binding site" description="axial binding residue" evidence="14">
    <location>
        <position position="139"/>
    </location>
    <ligand>
        <name>heme</name>
        <dbReference type="ChEBI" id="CHEBI:30413"/>
        <label>3</label>
    </ligand>
    <ligandPart>
        <name>Fe</name>
        <dbReference type="ChEBI" id="CHEBI:18248"/>
    </ligandPart>
</feature>
<evidence type="ECO:0000256" key="7">
    <source>
        <dbReference type="ARBA" id="ARBA00022723"/>
    </source>
</evidence>
<dbReference type="PANTHER" id="PTHR30333:SF3">
    <property type="entry name" value="CYTOCHROME C-TYPE PROTEIN TORY"/>
    <property type="match status" value="1"/>
</dbReference>
<dbReference type="InterPro" id="IPR051174">
    <property type="entry name" value="Cytochrome_c-type_ET"/>
</dbReference>
<dbReference type="InterPro" id="IPR036280">
    <property type="entry name" value="Multihaem_cyt_sf"/>
</dbReference>
<evidence type="ECO:0000259" key="16">
    <source>
        <dbReference type="Pfam" id="PF03264"/>
    </source>
</evidence>
<feature type="binding site" evidence="13">
    <location>
        <position position="97"/>
    </location>
    <ligand>
        <name>a menaquinol</name>
        <dbReference type="ChEBI" id="CHEBI:18151"/>
    </ligand>
</feature>
<dbReference type="GO" id="GO:0009061">
    <property type="term" value="P:anaerobic respiration"/>
    <property type="evidence" value="ECO:0007669"/>
    <property type="project" value="TreeGrafter"/>
</dbReference>
<comment type="caution">
    <text evidence="17">The sequence shown here is derived from an EMBL/GenBank/DDBJ whole genome shotgun (WGS) entry which is preliminary data.</text>
</comment>
<evidence type="ECO:0000313" key="18">
    <source>
        <dbReference type="Proteomes" id="UP000095347"/>
    </source>
</evidence>
<keyword evidence="8 12" id="KW-0249">Electron transport</keyword>
<dbReference type="InterPro" id="IPR005126">
    <property type="entry name" value="NapC/NirT_cyt_c_N"/>
</dbReference>
<evidence type="ECO:0000256" key="6">
    <source>
        <dbReference type="ARBA" id="ARBA00022692"/>
    </source>
</evidence>
<dbReference type="EMBL" id="MCGG01000027">
    <property type="protein sequence ID" value="OEJ66903.1"/>
    <property type="molecule type" value="Genomic_DNA"/>
</dbReference>
<feature type="binding site" description="axial binding residue" evidence="14">
    <location>
        <position position="97"/>
    </location>
    <ligand>
        <name>heme</name>
        <dbReference type="ChEBI" id="CHEBI:30413"/>
        <label>1</label>
    </ligand>
    <ligandPart>
        <name>Fe</name>
        <dbReference type="ChEBI" id="CHEBI:18248"/>
    </ligandPart>
</feature>
<accession>A0A1E5Q796</accession>
<feature type="binding site" description="axial binding residue" evidence="14">
    <location>
        <position position="176"/>
    </location>
    <ligand>
        <name>heme</name>
        <dbReference type="ChEBI" id="CHEBI:30413"/>
        <label>2</label>
    </ligand>
    <ligandPart>
        <name>Fe</name>
        <dbReference type="ChEBI" id="CHEBI:18248"/>
    </ligandPart>
</feature>
<keyword evidence="11 15" id="KW-0472">Membrane</keyword>
<evidence type="ECO:0000256" key="14">
    <source>
        <dbReference type="PIRSR" id="PIRSR000013-2"/>
    </source>
</evidence>
<evidence type="ECO:0000256" key="9">
    <source>
        <dbReference type="ARBA" id="ARBA00022989"/>
    </source>
</evidence>
<proteinExistence type="inferred from homology"/>
<dbReference type="Pfam" id="PF03264">
    <property type="entry name" value="Cytochrom_NNT"/>
    <property type="match status" value="1"/>
</dbReference>
<feature type="binding site" description="covalent" evidence="13">
    <location>
        <position position="135"/>
    </location>
    <ligand>
        <name>heme</name>
        <dbReference type="ChEBI" id="CHEBI:30413"/>
        <label>3</label>
    </ligand>
</feature>
<evidence type="ECO:0000313" key="17">
    <source>
        <dbReference type="EMBL" id="OEJ66903.1"/>
    </source>
</evidence>
<evidence type="ECO:0000256" key="3">
    <source>
        <dbReference type="ARBA" id="ARBA00022448"/>
    </source>
</evidence>
<reference evidence="18" key="1">
    <citation type="submission" date="2016-07" db="EMBL/GenBank/DDBJ databases">
        <authorList>
            <person name="Florea S."/>
            <person name="Webb J.S."/>
            <person name="Jaromczyk J."/>
            <person name="Schardl C.L."/>
        </authorList>
    </citation>
    <scope>NUCLEOTIDE SEQUENCE [LARGE SCALE GENOMIC DNA]</scope>
    <source>
        <strain evidence="18">MV-1</strain>
    </source>
</reference>
<sequence length="184" mass="21274">MISTIINWLKRPIMLWAGVFVGVLGTSIFLFVFFNGVAMTNTMNFCVSCHSMTHPYEEYKKSFHFKNTVGIQAGCPDCHVPKEYPAKLIAKILAYKDVMHEILGTIDTKEQFEEHRLDMAKRVWAKMENRESRECRNCHDFNNMLIDEQGRRAQRKHKEAQNEGGHCIQCHKGVVHELPKGADF</sequence>
<feature type="binding site" description="covalent" evidence="13">
    <location>
        <position position="167"/>
    </location>
    <ligand>
        <name>heme</name>
        <dbReference type="ChEBI" id="CHEBI:30413"/>
        <label>4</label>
    </ligand>
</feature>
<evidence type="ECO:0000256" key="1">
    <source>
        <dbReference type="ARBA" id="ARBA00004162"/>
    </source>
</evidence>
<dbReference type="OrthoDB" id="7360653at2"/>
<evidence type="ECO:0000256" key="15">
    <source>
        <dbReference type="SAM" id="Phobius"/>
    </source>
</evidence>
<feature type="binding site" description="axial binding residue" evidence="14">
    <location>
        <position position="52"/>
    </location>
    <ligand>
        <name>heme</name>
        <dbReference type="ChEBI" id="CHEBI:30413"/>
        <label>1</label>
    </ligand>
    <ligandPart>
        <name>Fe</name>
        <dbReference type="ChEBI" id="CHEBI:18248"/>
    </ligandPart>
</feature>
<feature type="binding site" description="covalent" evidence="13">
    <location>
        <position position="170"/>
    </location>
    <ligand>
        <name>heme</name>
        <dbReference type="ChEBI" id="CHEBI:30413"/>
        <label>4</label>
    </ligand>
</feature>
<dbReference type="SUPFAM" id="SSF48695">
    <property type="entry name" value="Multiheme cytochromes"/>
    <property type="match status" value="1"/>
</dbReference>
<evidence type="ECO:0000256" key="12">
    <source>
        <dbReference type="PIRNR" id="PIRNR000013"/>
    </source>
</evidence>
<feature type="binding site" description="axial binding residue" evidence="14">
    <location>
        <position position="79"/>
    </location>
    <ligand>
        <name>heme</name>
        <dbReference type="ChEBI" id="CHEBI:30413"/>
        <label>2</label>
    </ligand>
    <ligandPart>
        <name>Fe</name>
        <dbReference type="ChEBI" id="CHEBI:18248"/>
    </ligandPart>
</feature>
<keyword evidence="6 15" id="KW-0812">Transmembrane</keyword>
<keyword evidence="4" id="KW-1003">Cell membrane</keyword>
<comment type="similarity">
    <text evidence="2">Belongs to the NapC/NirT/NrfH family.</text>
</comment>
<dbReference type="GO" id="GO:0019333">
    <property type="term" value="P:denitrification pathway"/>
    <property type="evidence" value="ECO:0007669"/>
    <property type="project" value="InterPro"/>
</dbReference>
<comment type="cofactor">
    <cofactor evidence="13">
        <name>heme</name>
        <dbReference type="ChEBI" id="CHEBI:30413"/>
    </cofactor>
    <text evidence="13">Binds 4 heme groups per subunit.</text>
</comment>
<keyword evidence="3 12" id="KW-0813">Transport</keyword>
<keyword evidence="9 15" id="KW-1133">Transmembrane helix</keyword>
<comment type="PTM">
    <text evidence="12">Binds 4 heme groups per subunit.</text>
</comment>
<dbReference type="Gene3D" id="1.10.3820.10">
    <property type="entry name" value="Di-heme elbow motif domain"/>
    <property type="match status" value="1"/>
</dbReference>
<dbReference type="PIRSF" id="PIRSF000013">
    <property type="entry name" value="4_hem_cytochrm_NapC"/>
    <property type="match status" value="1"/>
</dbReference>
<dbReference type="GO" id="GO:0020037">
    <property type="term" value="F:heme binding"/>
    <property type="evidence" value="ECO:0007669"/>
    <property type="project" value="InterPro"/>
</dbReference>
<dbReference type="GO" id="GO:0009055">
    <property type="term" value="F:electron transfer activity"/>
    <property type="evidence" value="ECO:0007669"/>
    <property type="project" value="TreeGrafter"/>
</dbReference>
<name>A0A1E5Q796_9PROT</name>
<dbReference type="InterPro" id="IPR038266">
    <property type="entry name" value="NapC/NirT_cytc_sf"/>
</dbReference>
<evidence type="ECO:0000256" key="4">
    <source>
        <dbReference type="ARBA" id="ARBA00022475"/>
    </source>
</evidence>
<dbReference type="RefSeq" id="WP_069958110.1">
    <property type="nucleotide sequence ID" value="NZ_MCGG01000027.1"/>
</dbReference>
<dbReference type="STRING" id="28181.BEN30_10920"/>
<feature type="binding site" description="covalent" evidence="13">
    <location>
        <position position="75"/>
    </location>
    <ligand>
        <name>heme</name>
        <dbReference type="ChEBI" id="CHEBI:30413"/>
        <label>2</label>
    </ligand>
</feature>
<dbReference type="GO" id="GO:0046872">
    <property type="term" value="F:metal ion binding"/>
    <property type="evidence" value="ECO:0007669"/>
    <property type="project" value="UniProtKB-KW"/>
</dbReference>
<evidence type="ECO:0000256" key="10">
    <source>
        <dbReference type="ARBA" id="ARBA00023004"/>
    </source>
</evidence>
<feature type="binding site" description="covalent" evidence="13">
    <location>
        <position position="138"/>
    </location>
    <ligand>
        <name>heme</name>
        <dbReference type="ChEBI" id="CHEBI:30413"/>
        <label>3</label>
    </ligand>
</feature>
<organism evidence="17 18">
    <name type="scientific">Magnetovibrio blakemorei</name>
    <dbReference type="NCBI Taxonomy" id="28181"/>
    <lineage>
        <taxon>Bacteria</taxon>
        <taxon>Pseudomonadati</taxon>
        <taxon>Pseudomonadota</taxon>
        <taxon>Alphaproteobacteria</taxon>
        <taxon>Rhodospirillales</taxon>
        <taxon>Magnetovibrionaceae</taxon>
        <taxon>Magnetovibrio</taxon>
    </lineage>
</organism>
<keyword evidence="7 12" id="KW-0479">Metal-binding</keyword>
<feature type="binding site" description="axial binding residue" evidence="14">
    <location>
        <position position="171"/>
    </location>
    <ligand>
        <name>heme</name>
        <dbReference type="ChEBI" id="CHEBI:30413"/>
        <label>4</label>
    </ligand>
    <ligandPart>
        <name>Fe</name>
        <dbReference type="ChEBI" id="CHEBI:18248"/>
    </ligandPart>
</feature>
<keyword evidence="18" id="KW-1185">Reference proteome</keyword>
<feature type="binding site" description="covalent" evidence="13">
    <location>
        <position position="46"/>
    </location>
    <ligand>
        <name>heme</name>
        <dbReference type="ChEBI" id="CHEBI:30413"/>
        <label>1</label>
    </ligand>
</feature>
<dbReference type="PANTHER" id="PTHR30333">
    <property type="entry name" value="CYTOCHROME C-TYPE PROTEIN"/>
    <property type="match status" value="1"/>
</dbReference>
<dbReference type="AlphaFoldDB" id="A0A1E5Q796"/>
<feature type="domain" description="NapC/NirT cytochrome c N-terminal" evidence="16">
    <location>
        <begin position="15"/>
        <end position="180"/>
    </location>
</feature>
<dbReference type="InterPro" id="IPR024717">
    <property type="entry name" value="NapC/NirT/NrfH"/>
</dbReference>
<dbReference type="GO" id="GO:0005886">
    <property type="term" value="C:plasma membrane"/>
    <property type="evidence" value="ECO:0007669"/>
    <property type="project" value="UniProtKB-SubCell"/>
</dbReference>
<evidence type="ECO:0000256" key="8">
    <source>
        <dbReference type="ARBA" id="ARBA00022982"/>
    </source>
</evidence>
<keyword evidence="5 12" id="KW-0349">Heme</keyword>